<dbReference type="PANTHER" id="PTHR43477">
    <property type="entry name" value="DIHYDROANTICAPSIN 7-DEHYDROGENASE"/>
    <property type="match status" value="1"/>
</dbReference>
<dbReference type="Gene3D" id="3.40.50.720">
    <property type="entry name" value="NAD(P)-binding Rossmann-like Domain"/>
    <property type="match status" value="2"/>
</dbReference>
<evidence type="ECO:0000256" key="2">
    <source>
        <dbReference type="ARBA" id="ARBA00022857"/>
    </source>
</evidence>
<dbReference type="Pfam" id="PF23441">
    <property type="entry name" value="SDR"/>
    <property type="match status" value="1"/>
</dbReference>
<dbReference type="VEuPathDB" id="FungiDB:A1O9_11961"/>
<evidence type="ECO:0000313" key="5">
    <source>
        <dbReference type="Proteomes" id="UP000027920"/>
    </source>
</evidence>
<gene>
    <name evidence="4" type="ORF">A1O9_11961</name>
</gene>
<dbReference type="STRING" id="1182545.A0A072NWI0"/>
<dbReference type="GeneID" id="25286856"/>
<evidence type="ECO:0000256" key="3">
    <source>
        <dbReference type="ARBA" id="ARBA00023002"/>
    </source>
</evidence>
<protein>
    <submittedName>
        <fullName evidence="4">Uncharacterized protein</fullName>
    </submittedName>
</protein>
<reference evidence="4 5" key="1">
    <citation type="submission" date="2013-03" db="EMBL/GenBank/DDBJ databases">
        <title>The Genome Sequence of Exophiala aquamarina CBS 119918.</title>
        <authorList>
            <consortium name="The Broad Institute Genomics Platform"/>
            <person name="Cuomo C."/>
            <person name="de Hoog S."/>
            <person name="Gorbushina A."/>
            <person name="Walker B."/>
            <person name="Young S.K."/>
            <person name="Zeng Q."/>
            <person name="Gargeya S."/>
            <person name="Fitzgerald M."/>
            <person name="Haas B."/>
            <person name="Abouelleil A."/>
            <person name="Allen A.W."/>
            <person name="Alvarado L."/>
            <person name="Arachchi H.M."/>
            <person name="Berlin A.M."/>
            <person name="Chapman S.B."/>
            <person name="Gainer-Dewar J."/>
            <person name="Goldberg J."/>
            <person name="Griggs A."/>
            <person name="Gujja S."/>
            <person name="Hansen M."/>
            <person name="Howarth C."/>
            <person name="Imamovic A."/>
            <person name="Ireland A."/>
            <person name="Larimer J."/>
            <person name="McCowan C."/>
            <person name="Murphy C."/>
            <person name="Pearson M."/>
            <person name="Poon T.W."/>
            <person name="Priest M."/>
            <person name="Roberts A."/>
            <person name="Saif S."/>
            <person name="Shea T."/>
            <person name="Sisk P."/>
            <person name="Sykes S."/>
            <person name="Wortman J."/>
            <person name="Nusbaum C."/>
            <person name="Birren B."/>
        </authorList>
    </citation>
    <scope>NUCLEOTIDE SEQUENCE [LARGE SCALE GENOMIC DNA]</scope>
    <source>
        <strain evidence="4 5">CBS 119918</strain>
    </source>
</reference>
<evidence type="ECO:0000313" key="4">
    <source>
        <dbReference type="EMBL" id="KEF51971.1"/>
    </source>
</evidence>
<dbReference type="RefSeq" id="XP_013254561.1">
    <property type="nucleotide sequence ID" value="XM_013399107.1"/>
</dbReference>
<dbReference type="EMBL" id="AMGV01000020">
    <property type="protein sequence ID" value="KEF51971.1"/>
    <property type="molecule type" value="Genomic_DNA"/>
</dbReference>
<evidence type="ECO:0000256" key="1">
    <source>
        <dbReference type="ARBA" id="ARBA00006484"/>
    </source>
</evidence>
<keyword evidence="2" id="KW-0521">NADP</keyword>
<dbReference type="AlphaFoldDB" id="A0A072NWI0"/>
<comment type="similarity">
    <text evidence="1">Belongs to the short-chain dehydrogenases/reductases (SDR) family.</text>
</comment>
<dbReference type="PRINTS" id="PR00081">
    <property type="entry name" value="GDHRDH"/>
</dbReference>
<sequence>MEQGKKRLDHIVYTAGNNLGSIPLAVTETNTITEHGILRFYAPIIIGKLVLEYINRSPLSSITFTSGVNNVKPLRGRLLMAGWGAGVEGVTRSLAVDLRPIRVDYVCPAPTRKELFDRFPDEVIQPLLEKYKRSTMTSTIGTTEDIAEAYLYGFLRPQKTSCRSGGGATGIGAALVTVLYRYGAHIIFGDINRDAGEALVSKLQSQEHRTDFDATSRGRKGLIFLFCDVCTYNDLYRLFRSAYGKHGHIDHAVFCASIVDGPTSSYLDVNLTIDTVGRELGGIRTLEVNFMATCAFARMALPFLRERAGATRDSSSSNPSLTFLSSVTSFRDSPGMILYQTSKQAILGLMRSMRTAIFARDGIRVNAVCLGMTDSPMTSSTGLIDLFKNRSSESNANLLSHYQTSTAVAQHIASFMVLAGLNGKSIYVEERKGWDFEEGLAREMPNWLGDGADKWSNENLKFLANSFGGA</sequence>
<organism evidence="4 5">
    <name type="scientific">Exophiala aquamarina CBS 119918</name>
    <dbReference type="NCBI Taxonomy" id="1182545"/>
    <lineage>
        <taxon>Eukaryota</taxon>
        <taxon>Fungi</taxon>
        <taxon>Dikarya</taxon>
        <taxon>Ascomycota</taxon>
        <taxon>Pezizomycotina</taxon>
        <taxon>Eurotiomycetes</taxon>
        <taxon>Chaetothyriomycetidae</taxon>
        <taxon>Chaetothyriales</taxon>
        <taxon>Herpotrichiellaceae</taxon>
        <taxon>Exophiala</taxon>
    </lineage>
</organism>
<dbReference type="InterPro" id="IPR057571">
    <property type="entry name" value="SDR_PhqE-like"/>
</dbReference>
<comment type="caution">
    <text evidence="4">The sequence shown here is derived from an EMBL/GenBank/DDBJ whole genome shotgun (WGS) entry which is preliminary data.</text>
</comment>
<proteinExistence type="inferred from homology"/>
<dbReference type="OrthoDB" id="294295at2759"/>
<dbReference type="InterPro" id="IPR002347">
    <property type="entry name" value="SDR_fam"/>
</dbReference>
<dbReference type="PANTHER" id="PTHR43477:SF1">
    <property type="entry name" value="DIHYDROANTICAPSIN 7-DEHYDROGENASE"/>
    <property type="match status" value="1"/>
</dbReference>
<keyword evidence="3" id="KW-0560">Oxidoreductase</keyword>
<dbReference type="HOGENOM" id="CLU_581444_0_0_1"/>
<accession>A0A072NWI0</accession>
<name>A0A072NWI0_9EURO</name>
<dbReference type="SUPFAM" id="SSF51735">
    <property type="entry name" value="NAD(P)-binding Rossmann-fold domains"/>
    <property type="match status" value="2"/>
</dbReference>
<dbReference type="InterPro" id="IPR051122">
    <property type="entry name" value="SDR_DHRS6-like"/>
</dbReference>
<dbReference type="Pfam" id="PF00106">
    <property type="entry name" value="adh_short"/>
    <property type="match status" value="1"/>
</dbReference>
<keyword evidence="5" id="KW-1185">Reference proteome</keyword>
<dbReference type="GO" id="GO:0016491">
    <property type="term" value="F:oxidoreductase activity"/>
    <property type="evidence" value="ECO:0007669"/>
    <property type="project" value="UniProtKB-KW"/>
</dbReference>
<dbReference type="InterPro" id="IPR036291">
    <property type="entry name" value="NAD(P)-bd_dom_sf"/>
</dbReference>
<dbReference type="Proteomes" id="UP000027920">
    <property type="component" value="Unassembled WGS sequence"/>
</dbReference>